<dbReference type="HOGENOM" id="CLU_387447_0_0_1"/>
<dbReference type="STRING" id="6239.C25F9.5.1"/>
<gene>
    <name evidence="2 4" type="ORF">C25F9.5</name>
    <name evidence="2" type="ORF">CELE_C25F9.5</name>
</gene>
<dbReference type="Bgee" id="WBGene00007725">
    <property type="expression patterns" value="Expressed in adult organism and 2 other cell types or tissues"/>
</dbReference>
<dbReference type="WormBase" id="C25F9.5">
    <property type="protein sequence ID" value="CE43025"/>
    <property type="gene ID" value="WBGene00007725"/>
</dbReference>
<proteinExistence type="predicted"/>
<dbReference type="OrthoDB" id="423559at2759"/>
<dbReference type="InterPro" id="IPR027417">
    <property type="entry name" value="P-loop_NTPase"/>
</dbReference>
<dbReference type="KEGG" id="cel:CELE_C25F9.5"/>
<dbReference type="EMBL" id="BX284605">
    <property type="protein sequence ID" value="CAB03923.2"/>
    <property type="molecule type" value="Genomic_DNA"/>
</dbReference>
<evidence type="ECO:0000259" key="1">
    <source>
        <dbReference type="Pfam" id="PF00176"/>
    </source>
</evidence>
<dbReference type="PANTHER" id="PTHR21516:SF4">
    <property type="entry name" value="AAA_LID_7 DOMAIN-CONTAINING PROTEIN-RELATED"/>
    <property type="match status" value="1"/>
</dbReference>
<feature type="domain" description="SNF2 N-terminal" evidence="1">
    <location>
        <begin position="44"/>
        <end position="166"/>
    </location>
</feature>
<dbReference type="PaxDb" id="6239-C25F9.5.1"/>
<dbReference type="eggNOG" id="KOG1001">
    <property type="taxonomic scope" value="Eukaryota"/>
</dbReference>
<dbReference type="InterPro" id="IPR000330">
    <property type="entry name" value="SNF2_N"/>
</dbReference>
<dbReference type="SMR" id="O62079"/>
<organism evidence="2 3">
    <name type="scientific">Caenorhabditis elegans</name>
    <dbReference type="NCBI Taxonomy" id="6239"/>
    <lineage>
        <taxon>Eukaryota</taxon>
        <taxon>Metazoa</taxon>
        <taxon>Ecdysozoa</taxon>
        <taxon>Nematoda</taxon>
        <taxon>Chromadorea</taxon>
        <taxon>Rhabditida</taxon>
        <taxon>Rhabditina</taxon>
        <taxon>Rhabditomorpha</taxon>
        <taxon>Rhabditoidea</taxon>
        <taxon>Rhabditidae</taxon>
        <taxon>Peloderinae</taxon>
        <taxon>Caenorhabditis</taxon>
    </lineage>
</organism>
<dbReference type="Gene3D" id="3.40.50.10810">
    <property type="entry name" value="Tandem AAA-ATPase domain"/>
    <property type="match status" value="2"/>
</dbReference>
<dbReference type="Proteomes" id="UP000001940">
    <property type="component" value="Chromosome V"/>
</dbReference>
<dbReference type="RefSeq" id="NP_507777.2">
    <property type="nucleotide sequence ID" value="NM_075376.4"/>
</dbReference>
<sequence length="713" mass="83466">MSSDSDMKNVMQDLKKLENRKDSGGIITVPTSDSEIDQVIISYILEQKEQGTSENNINLIVGTPKWIKSWNLKFNGFIRAGILKDDDLLISYFYNRTKSRSSNELAKNDIVITTYDTLKTKSNLPIFKAVDWERIILYEANKISDINTLRFGAICELKSKYRWCLTENFKQHSLAFFLKMYDVDSFKNTKSLEEHKLLVKDIEKDLEQVNLYWSSTELKMKRINFVLKPRQKEFTNSLAQCEAESTYRTTAYGMNEDEIRKSIIAFLLDQDEKSERSSRAMGKTLLVMSPDVIKPWKELLESLLKEDYLAINYYGNETKKSNNSHVVVITTYDRFEKSYKKYIQWERIIFYGFSLANAKCNQHYQKLLQLSVMHRWCLTEENTHRFSAHFLKGNNDKIGEDVVVNNIEQKLHLLSTTKYYFTLMTSAIKASKANDCCQFSNDMWESIVSYTKEFFYKNFEIWLKEDESLEEMYEMMCLGLDGSAAALIIRLWVDVNWNHTACKHDSFFITRDEMDDIVDRWKKSIDLTENAHIDLIRNVLIEKKLLQDLLPTYTPSYIIYDFDVLLTKAKKMSEQDPPDIVIFSYLIWGAAVVCLRKFFLDRLKLEISGQNAQEILMEIVVDSFTDDTGGRLLRAWTFAKLCRKKAYAMSHSNLLLRNYILESVKSMEECINKADIEKIWKQLEASDLQILKLSKNYFVTIGKDKFLYNKVTC</sequence>
<dbReference type="AlphaFoldDB" id="O62079"/>
<dbReference type="AGR" id="WB:WBGene00007725"/>
<evidence type="ECO:0000313" key="4">
    <source>
        <dbReference type="WormBase" id="C25F9.5"/>
    </source>
</evidence>
<dbReference type="SUPFAM" id="SSF52540">
    <property type="entry name" value="P-loop containing nucleoside triphosphate hydrolases"/>
    <property type="match status" value="1"/>
</dbReference>
<dbReference type="GeneID" id="180272"/>
<dbReference type="CTD" id="180272"/>
<keyword evidence="3" id="KW-1185">Reference proteome</keyword>
<feature type="domain" description="SNF2 N-terminal" evidence="1">
    <location>
        <begin position="263"/>
        <end position="379"/>
    </location>
</feature>
<protein>
    <submittedName>
        <fullName evidence="2">SNF2 N-terminal domain-containing protein</fullName>
    </submittedName>
</protein>
<name>O62079_CAEEL</name>
<dbReference type="Pfam" id="PF00176">
    <property type="entry name" value="SNF2-rel_dom"/>
    <property type="match status" value="2"/>
</dbReference>
<dbReference type="InterPro" id="IPR038718">
    <property type="entry name" value="SNF2-like_sf"/>
</dbReference>
<dbReference type="PhylomeDB" id="O62079"/>
<dbReference type="UCSC" id="C25F9.5.1">
    <property type="organism name" value="c. elegans"/>
</dbReference>
<evidence type="ECO:0000313" key="2">
    <source>
        <dbReference type="EMBL" id="CAB03923.2"/>
    </source>
</evidence>
<evidence type="ECO:0000313" key="3">
    <source>
        <dbReference type="Proteomes" id="UP000001940"/>
    </source>
</evidence>
<dbReference type="InParanoid" id="O62079"/>
<dbReference type="GO" id="GO:0005524">
    <property type="term" value="F:ATP binding"/>
    <property type="evidence" value="ECO:0007669"/>
    <property type="project" value="InterPro"/>
</dbReference>
<reference evidence="2 3" key="1">
    <citation type="journal article" date="1998" name="Science">
        <title>Genome sequence of the nematode C. elegans: a platform for investigating biology.</title>
        <authorList>
            <consortium name="The C. elegans sequencing consortium"/>
            <person name="Sulson J.E."/>
            <person name="Waterston R."/>
        </authorList>
    </citation>
    <scope>NUCLEOTIDE SEQUENCE [LARGE SCALE GENOMIC DNA]</scope>
    <source>
        <strain evidence="2 3">Bristol N2</strain>
    </source>
</reference>
<accession>O62079</accession>
<dbReference type="PANTHER" id="PTHR21516">
    <property type="entry name" value="AAA_LID_7 DOMAIN-CONTAINING PROTEIN-RELATED-RELATED"/>
    <property type="match status" value="1"/>
</dbReference>